<keyword evidence="1 3" id="KW-0963">Cytoplasm</keyword>
<keyword evidence="2 3" id="KW-0501">Molybdenum cofactor biosynthesis</keyword>
<evidence type="ECO:0000256" key="1">
    <source>
        <dbReference type="ARBA" id="ARBA00022490"/>
    </source>
</evidence>
<dbReference type="RefSeq" id="WP_085276807.1">
    <property type="nucleotide sequence ID" value="NZ_FXAG01000014.1"/>
</dbReference>
<evidence type="ECO:0000256" key="3">
    <source>
        <dbReference type="HAMAP-Rule" id="MF_00187"/>
    </source>
</evidence>
<gene>
    <name evidence="3" type="primary">fdhD</name>
    <name evidence="4" type="ORF">SAMN02745746_02648</name>
</gene>
<dbReference type="SUPFAM" id="SSF53927">
    <property type="entry name" value="Cytidine deaminase-like"/>
    <property type="match status" value="1"/>
</dbReference>
<dbReference type="GO" id="GO:0006777">
    <property type="term" value="P:Mo-molybdopterin cofactor biosynthetic process"/>
    <property type="evidence" value="ECO:0007669"/>
    <property type="project" value="UniProtKB-UniRule"/>
</dbReference>
<dbReference type="PIRSF" id="PIRSF015626">
    <property type="entry name" value="FdhD"/>
    <property type="match status" value="1"/>
</dbReference>
<dbReference type="Gene3D" id="3.40.140.10">
    <property type="entry name" value="Cytidine Deaminase, domain 2"/>
    <property type="match status" value="1"/>
</dbReference>
<dbReference type="AlphaFoldDB" id="A0A1Y6C2G8"/>
<protein>
    <recommendedName>
        <fullName evidence="3">Sulfur carrier protein FdhD</fullName>
    </recommendedName>
</protein>
<name>A0A1Y6C2G8_9NEIS</name>
<accession>A0A1Y6C2G8</accession>
<organism evidence="4 5">
    <name type="scientific">Pseudogulbenkiania subflava DSM 22618</name>
    <dbReference type="NCBI Taxonomy" id="1123014"/>
    <lineage>
        <taxon>Bacteria</taxon>
        <taxon>Pseudomonadati</taxon>
        <taxon>Pseudomonadota</taxon>
        <taxon>Betaproteobacteria</taxon>
        <taxon>Neisseriales</taxon>
        <taxon>Chromobacteriaceae</taxon>
        <taxon>Pseudogulbenkiania</taxon>
    </lineage>
</organism>
<dbReference type="InterPro" id="IPR003786">
    <property type="entry name" value="FdhD"/>
</dbReference>
<dbReference type="GO" id="GO:0016783">
    <property type="term" value="F:sulfurtransferase activity"/>
    <property type="evidence" value="ECO:0007669"/>
    <property type="project" value="InterPro"/>
</dbReference>
<evidence type="ECO:0000313" key="5">
    <source>
        <dbReference type="Proteomes" id="UP000192920"/>
    </source>
</evidence>
<comment type="function">
    <text evidence="3">Required for formate dehydrogenase (FDH) activity. Acts as a sulfur carrier protein that transfers sulfur from IscS to the molybdenum cofactor prior to its insertion into FDH.</text>
</comment>
<reference evidence="5" key="1">
    <citation type="submission" date="2017-04" db="EMBL/GenBank/DDBJ databases">
        <authorList>
            <person name="Varghese N."/>
            <person name="Submissions S."/>
        </authorList>
    </citation>
    <scope>NUCLEOTIDE SEQUENCE [LARGE SCALE GENOMIC DNA]</scope>
    <source>
        <strain evidence="5">DSM 22618</strain>
    </source>
</reference>
<dbReference type="PANTHER" id="PTHR30592">
    <property type="entry name" value="FORMATE DEHYDROGENASE"/>
    <property type="match status" value="1"/>
</dbReference>
<proteinExistence type="inferred from homology"/>
<dbReference type="EMBL" id="FXAG01000014">
    <property type="protein sequence ID" value="SMF33241.1"/>
    <property type="molecule type" value="Genomic_DNA"/>
</dbReference>
<comment type="subcellular location">
    <subcellularLocation>
        <location evidence="3">Cytoplasm</location>
    </subcellularLocation>
</comment>
<comment type="similarity">
    <text evidence="3">Belongs to the FdhD family.</text>
</comment>
<dbReference type="HAMAP" id="MF_00187">
    <property type="entry name" value="FdhD"/>
    <property type="match status" value="1"/>
</dbReference>
<keyword evidence="5" id="KW-1185">Reference proteome</keyword>
<dbReference type="InterPro" id="IPR016193">
    <property type="entry name" value="Cytidine_deaminase-like"/>
</dbReference>
<dbReference type="GO" id="GO:0005737">
    <property type="term" value="C:cytoplasm"/>
    <property type="evidence" value="ECO:0007669"/>
    <property type="project" value="UniProtKB-SubCell"/>
</dbReference>
<dbReference type="NCBIfam" id="TIGR00129">
    <property type="entry name" value="fdhD_narQ"/>
    <property type="match status" value="1"/>
</dbReference>
<dbReference type="GO" id="GO:0097163">
    <property type="term" value="F:sulfur carrier activity"/>
    <property type="evidence" value="ECO:0007669"/>
    <property type="project" value="UniProtKB-UniRule"/>
</dbReference>
<sequence>MMGAPESSPSPGGATTRQVQTWQNGVVADSLDTLAEEVPVALEFNGISHAVMLATPLDLEDFALGFAISEGIVDSPKEVFDILVETGCDGITVKLEIAAGCFARLKEMRRNLTGRTGCGLCGTESLAHAIRPLRPLSQPRTLDAEAVRRALAGLRRHQALQQVTGATHAAAWCDDRGELRLLREDVGRHNALDKLIGAALASRPAERDGFVVVTSRASMEMVQKTVTAGFATLVAISAPTRLAMDLAQQAGLCLIGFARPERWVAYSHADRIAAPLPRSSD</sequence>
<evidence type="ECO:0000313" key="4">
    <source>
        <dbReference type="EMBL" id="SMF33241.1"/>
    </source>
</evidence>
<dbReference type="STRING" id="1123014.SAMN02745746_02648"/>
<feature type="active site" description="Cysteine persulfide intermediate" evidence="3">
    <location>
        <position position="118"/>
    </location>
</feature>
<dbReference type="Gene3D" id="3.10.20.10">
    <property type="match status" value="1"/>
</dbReference>
<dbReference type="Pfam" id="PF02634">
    <property type="entry name" value="FdhD-NarQ"/>
    <property type="match status" value="1"/>
</dbReference>
<dbReference type="Proteomes" id="UP000192920">
    <property type="component" value="Unassembled WGS sequence"/>
</dbReference>
<feature type="binding site" evidence="3">
    <location>
        <begin position="257"/>
        <end position="262"/>
    </location>
    <ligand>
        <name>Mo-bis(molybdopterin guanine dinucleotide)</name>
        <dbReference type="ChEBI" id="CHEBI:60539"/>
    </ligand>
</feature>
<dbReference type="PANTHER" id="PTHR30592:SF1">
    <property type="entry name" value="SULFUR CARRIER PROTEIN FDHD"/>
    <property type="match status" value="1"/>
</dbReference>
<evidence type="ECO:0000256" key="2">
    <source>
        <dbReference type="ARBA" id="ARBA00023150"/>
    </source>
</evidence>